<keyword evidence="12" id="KW-1185">Reference proteome</keyword>
<feature type="transmembrane region" description="Helical" evidence="9">
    <location>
        <begin position="271"/>
        <end position="293"/>
    </location>
</feature>
<evidence type="ECO:0000256" key="5">
    <source>
        <dbReference type="ARBA" id="ARBA00022692"/>
    </source>
</evidence>
<feature type="transmembrane region" description="Helical" evidence="9">
    <location>
        <begin position="167"/>
        <end position="200"/>
    </location>
</feature>
<reference evidence="11 12" key="1">
    <citation type="submission" date="2016-06" db="EMBL/GenBank/DDBJ databases">
        <authorList>
            <person name="Kjaerup R.B."/>
            <person name="Dalgaard T.S."/>
            <person name="Juul-Madsen H.R."/>
        </authorList>
    </citation>
    <scope>NUCLEOTIDE SEQUENCE [LARGE SCALE GENOMIC DNA]</scope>
    <source>
        <strain evidence="11 12">CECT 8886</strain>
    </source>
</reference>
<dbReference type="PANTHER" id="PTHR33908:SF3">
    <property type="entry name" value="UNDECAPRENYL PHOSPHATE-ALPHA-4-AMINO-4-DEOXY-L-ARABINOSE ARABINOSYL TRANSFERASE"/>
    <property type="match status" value="1"/>
</dbReference>
<feature type="domain" description="ArnT-like N-terminal" evidence="10">
    <location>
        <begin position="36"/>
        <end position="243"/>
    </location>
</feature>
<dbReference type="PANTHER" id="PTHR33908">
    <property type="entry name" value="MANNOSYLTRANSFERASE YKCB-RELATED"/>
    <property type="match status" value="1"/>
</dbReference>
<feature type="transmembrane region" description="Helical" evidence="9">
    <location>
        <begin position="144"/>
        <end position="161"/>
    </location>
</feature>
<dbReference type="InterPro" id="IPR050297">
    <property type="entry name" value="LipidA_mod_glycosyltrf_83"/>
</dbReference>
<dbReference type="GO" id="GO:0010041">
    <property type="term" value="P:response to iron(III) ion"/>
    <property type="evidence" value="ECO:0007669"/>
    <property type="project" value="TreeGrafter"/>
</dbReference>
<dbReference type="GO" id="GO:0009103">
    <property type="term" value="P:lipopolysaccharide biosynthetic process"/>
    <property type="evidence" value="ECO:0007669"/>
    <property type="project" value="UniProtKB-ARBA"/>
</dbReference>
<keyword evidence="4 11" id="KW-0808">Transferase</keyword>
<organism evidence="11 12">
    <name type="scientific">Marinomonas spartinae</name>
    <dbReference type="NCBI Taxonomy" id="1792290"/>
    <lineage>
        <taxon>Bacteria</taxon>
        <taxon>Pseudomonadati</taxon>
        <taxon>Pseudomonadota</taxon>
        <taxon>Gammaproteobacteria</taxon>
        <taxon>Oceanospirillales</taxon>
        <taxon>Oceanospirillaceae</taxon>
        <taxon>Marinomonas</taxon>
    </lineage>
</organism>
<dbReference type="STRING" id="1792290.MSP8886_01743"/>
<feature type="transmembrane region" description="Helical" evidence="9">
    <location>
        <begin position="313"/>
        <end position="338"/>
    </location>
</feature>
<dbReference type="OrthoDB" id="9775035at2"/>
<keyword evidence="6 9" id="KW-1133">Transmembrane helix</keyword>
<feature type="transmembrane region" description="Helical" evidence="9">
    <location>
        <begin position="93"/>
        <end position="110"/>
    </location>
</feature>
<feature type="compositionally biased region" description="Basic and acidic residues" evidence="8">
    <location>
        <begin position="485"/>
        <end position="507"/>
    </location>
</feature>
<evidence type="ECO:0000256" key="6">
    <source>
        <dbReference type="ARBA" id="ARBA00022989"/>
    </source>
</evidence>
<keyword evidence="3 11" id="KW-0328">Glycosyltransferase</keyword>
<evidence type="ECO:0000256" key="2">
    <source>
        <dbReference type="ARBA" id="ARBA00022475"/>
    </source>
</evidence>
<dbReference type="GO" id="GO:0005886">
    <property type="term" value="C:plasma membrane"/>
    <property type="evidence" value="ECO:0007669"/>
    <property type="project" value="UniProtKB-SubCell"/>
</dbReference>
<feature type="transmembrane region" description="Helical" evidence="9">
    <location>
        <begin position="116"/>
        <end position="137"/>
    </location>
</feature>
<keyword evidence="7 9" id="KW-0472">Membrane</keyword>
<comment type="subcellular location">
    <subcellularLocation>
        <location evidence="1">Cell membrane</location>
        <topology evidence="1">Multi-pass membrane protein</topology>
    </subcellularLocation>
</comment>
<keyword evidence="2" id="KW-1003">Cell membrane</keyword>
<dbReference type="RefSeq" id="WP_067015047.1">
    <property type="nucleotide sequence ID" value="NZ_FLOB01000003.1"/>
</dbReference>
<dbReference type="EC" id="2.4.2.43" evidence="11"/>
<evidence type="ECO:0000256" key="7">
    <source>
        <dbReference type="ARBA" id="ARBA00023136"/>
    </source>
</evidence>
<dbReference type="GO" id="GO:0103015">
    <property type="term" value="F:4-amino-4-deoxy-L-arabinose transferase activity"/>
    <property type="evidence" value="ECO:0007669"/>
    <property type="project" value="UniProtKB-EC"/>
</dbReference>
<dbReference type="Proteomes" id="UP000092544">
    <property type="component" value="Unassembled WGS sequence"/>
</dbReference>
<evidence type="ECO:0000256" key="3">
    <source>
        <dbReference type="ARBA" id="ARBA00022676"/>
    </source>
</evidence>
<evidence type="ECO:0000313" key="11">
    <source>
        <dbReference type="EMBL" id="SBS30244.1"/>
    </source>
</evidence>
<gene>
    <name evidence="11" type="primary">arnT_2</name>
    <name evidence="11" type="ORF">MSP8886_01743</name>
</gene>
<evidence type="ECO:0000256" key="8">
    <source>
        <dbReference type="SAM" id="MobiDB-lite"/>
    </source>
</evidence>
<evidence type="ECO:0000256" key="9">
    <source>
        <dbReference type="SAM" id="Phobius"/>
    </source>
</evidence>
<proteinExistence type="predicted"/>
<protein>
    <submittedName>
        <fullName evidence="11">Undecaprenyl phosphate-alpha-4-amino-4-deoxy-L-arabinose arabinosyl transferase</fullName>
        <ecNumber evidence="11">2.4.2.43</ecNumber>
    </submittedName>
</protein>
<keyword evidence="5 9" id="KW-0812">Transmembrane</keyword>
<dbReference type="GO" id="GO:0006493">
    <property type="term" value="P:protein O-linked glycosylation"/>
    <property type="evidence" value="ECO:0007669"/>
    <property type="project" value="InterPro"/>
</dbReference>
<feature type="transmembrane region" description="Helical" evidence="9">
    <location>
        <begin position="358"/>
        <end position="381"/>
    </location>
</feature>
<feature type="transmembrane region" description="Helical" evidence="9">
    <location>
        <begin position="14"/>
        <end position="35"/>
    </location>
</feature>
<evidence type="ECO:0000259" key="10">
    <source>
        <dbReference type="Pfam" id="PF02366"/>
    </source>
</evidence>
<feature type="region of interest" description="Disordered" evidence="8">
    <location>
        <begin position="483"/>
        <end position="507"/>
    </location>
</feature>
<dbReference type="Pfam" id="PF02366">
    <property type="entry name" value="PMT"/>
    <property type="match status" value="1"/>
</dbReference>
<dbReference type="AlphaFoldDB" id="A0A1A8TD54"/>
<evidence type="ECO:0000313" key="12">
    <source>
        <dbReference type="Proteomes" id="UP000092544"/>
    </source>
</evidence>
<evidence type="ECO:0000256" key="1">
    <source>
        <dbReference type="ARBA" id="ARBA00004651"/>
    </source>
</evidence>
<evidence type="ECO:0000256" key="4">
    <source>
        <dbReference type="ARBA" id="ARBA00022679"/>
    </source>
</evidence>
<name>A0A1A8TD54_9GAMM</name>
<sequence length="507" mass="57343">MPHPYNKLPSIKGLLFLLIGSVVVRFLSLSMYPILDSTEARYAEVARFMAATHNWVIPMLSPHMPYMGNPPMFAWMSAIGFSLFGMNSVAARLPHLIAGIGTLVLVYYFAKHYFKSANMGCIASAILATTSVFLILIGAVSPETSMTFGITLTMVSFWFAWNNKNTLWGYGFFIGLAISLLSKGPIALLLICLSLTFWLLSNGRWLHLKKRLPWGYGSLLFLLLTLPWIVLAEHRMPGVLHYYISSEYIQWFFLGNSQGEFYASIHHHVRGMIWVFALIAMLPWTPLLIIQWVRILKKGGDTEGSSDGVGSYLLLWLFTPLVLYTFTGNILISFVMPSLPAMAMLIAYYQANYPLPKWVYSLGIATPVFLMMLVGGIHFHLTKNYSQMAIISDWKLQAETKTADLFYLHKRPFSALFYSSGKAEARSGDRSKWLSSQTKPFFIIQKSKYSTHYPNWSCEERAEEADEKLIYCKPSPTKVAADTLTNKKDALTEKPQSEDKALENITQ</sequence>
<dbReference type="GO" id="GO:0000030">
    <property type="term" value="F:mannosyltransferase activity"/>
    <property type="evidence" value="ECO:0007669"/>
    <property type="project" value="InterPro"/>
</dbReference>
<dbReference type="EMBL" id="FLOB01000003">
    <property type="protein sequence ID" value="SBS30244.1"/>
    <property type="molecule type" value="Genomic_DNA"/>
</dbReference>
<accession>A0A1A8TD54</accession>
<feature type="transmembrane region" description="Helical" evidence="9">
    <location>
        <begin position="212"/>
        <end position="231"/>
    </location>
</feature>
<dbReference type="InterPro" id="IPR003342">
    <property type="entry name" value="ArnT-like_N"/>
</dbReference>